<dbReference type="Pfam" id="PF20765">
    <property type="entry name" value="Phage_tail_terminator_8"/>
    <property type="match status" value="1"/>
</dbReference>
<accession>A0A385TKS3</accession>
<gene>
    <name evidence="1" type="ORF">D5F53_00105</name>
</gene>
<dbReference type="Proteomes" id="UP000266552">
    <property type="component" value="Chromosome"/>
</dbReference>
<evidence type="ECO:0000313" key="1">
    <source>
        <dbReference type="EMBL" id="AYB41795.1"/>
    </source>
</evidence>
<keyword evidence="2" id="KW-1185">Reference proteome</keyword>
<dbReference type="EMBL" id="CP032412">
    <property type="protein sequence ID" value="AYB41795.1"/>
    <property type="molecule type" value="Genomic_DNA"/>
</dbReference>
<dbReference type="AlphaFoldDB" id="A0A385TKS3"/>
<name>A0A385TKS3_PAELA</name>
<dbReference type="RefSeq" id="WP_119846121.1">
    <property type="nucleotide sequence ID" value="NZ_CP032412.1"/>
</dbReference>
<dbReference type="KEGG" id="plw:D5F53_00105"/>
<reference evidence="1 2" key="1">
    <citation type="submission" date="2018-09" db="EMBL/GenBank/DDBJ databases">
        <title>Genome Sequence of Paenibacillus lautus Strain E7593-69, Azo Dye-Degrading Bacteria, Isolated from Commercial Tattoo Inks.</title>
        <authorList>
            <person name="Nho S.W."/>
            <person name="Kim S.-J."/>
            <person name="Kweon O."/>
            <person name="Cerniglia C.E."/>
        </authorList>
    </citation>
    <scope>NUCLEOTIDE SEQUENCE [LARGE SCALE GENOMIC DNA]</scope>
    <source>
        <strain evidence="1 2">E7593-69</strain>
    </source>
</reference>
<evidence type="ECO:0000313" key="2">
    <source>
        <dbReference type="Proteomes" id="UP000266552"/>
    </source>
</evidence>
<sequence>MITLKEIVTAINERLLTIAPDVEIQSNDISEGFSPSSFFVETELQGSQHGSYGRERTILIRIYYFPSDRHHKQQELLDMTETLELGFEGCIELKEGYPVFPSDFNAGTTDGVLQATFEIYLLEFDMTETGEDMNDLYLNVEKRD</sequence>
<organism evidence="1 2">
    <name type="scientific">Paenibacillus lautus</name>
    <name type="common">Bacillus lautus</name>
    <dbReference type="NCBI Taxonomy" id="1401"/>
    <lineage>
        <taxon>Bacteria</taxon>
        <taxon>Bacillati</taxon>
        <taxon>Bacillota</taxon>
        <taxon>Bacilli</taxon>
        <taxon>Bacillales</taxon>
        <taxon>Paenibacillaceae</taxon>
        <taxon>Paenibacillus</taxon>
    </lineage>
</organism>
<proteinExistence type="predicted"/>
<dbReference type="InterPro" id="IPR049254">
    <property type="entry name" value="Phage_tail_terminator"/>
</dbReference>
<protein>
    <submittedName>
        <fullName evidence="1">Uncharacterized protein</fullName>
    </submittedName>
</protein>